<keyword evidence="3" id="KW-1185">Reference proteome</keyword>
<organism evidence="2 3">
    <name type="scientific">Amanita muscaria (strain Koide BX008)</name>
    <dbReference type="NCBI Taxonomy" id="946122"/>
    <lineage>
        <taxon>Eukaryota</taxon>
        <taxon>Fungi</taxon>
        <taxon>Dikarya</taxon>
        <taxon>Basidiomycota</taxon>
        <taxon>Agaricomycotina</taxon>
        <taxon>Agaricomycetes</taxon>
        <taxon>Agaricomycetidae</taxon>
        <taxon>Agaricales</taxon>
        <taxon>Pluteineae</taxon>
        <taxon>Amanitaceae</taxon>
        <taxon>Amanita</taxon>
    </lineage>
</organism>
<evidence type="ECO:0000313" key="3">
    <source>
        <dbReference type="Proteomes" id="UP000054549"/>
    </source>
</evidence>
<dbReference type="AlphaFoldDB" id="A0A0C2XAV5"/>
<dbReference type="InParanoid" id="A0A0C2XAV5"/>
<proteinExistence type="predicted"/>
<sequence length="138" mass="15870">MCSTTRYLPTYQDAVMPYSLRLPAYRSSYIRRYHPYACYVTPPVQEPFMEDTYHEEPLLDLSILDRRIQTVPEPRAQDDNVGYLSDQPEQPVEEHPEGQCEVHIPLGMPDAANAVFEEQEDISGCLDQTVAFVRVDMA</sequence>
<name>A0A0C2XAV5_AMAMK</name>
<feature type="region of interest" description="Disordered" evidence="1">
    <location>
        <begin position="74"/>
        <end position="99"/>
    </location>
</feature>
<reference evidence="2 3" key="1">
    <citation type="submission" date="2014-04" db="EMBL/GenBank/DDBJ databases">
        <title>Evolutionary Origins and Diversification of the Mycorrhizal Mutualists.</title>
        <authorList>
            <consortium name="DOE Joint Genome Institute"/>
            <consortium name="Mycorrhizal Genomics Consortium"/>
            <person name="Kohler A."/>
            <person name="Kuo A."/>
            <person name="Nagy L.G."/>
            <person name="Floudas D."/>
            <person name="Copeland A."/>
            <person name="Barry K.W."/>
            <person name="Cichocki N."/>
            <person name="Veneault-Fourrey C."/>
            <person name="LaButti K."/>
            <person name="Lindquist E.A."/>
            <person name="Lipzen A."/>
            <person name="Lundell T."/>
            <person name="Morin E."/>
            <person name="Murat C."/>
            <person name="Riley R."/>
            <person name="Ohm R."/>
            <person name="Sun H."/>
            <person name="Tunlid A."/>
            <person name="Henrissat B."/>
            <person name="Grigoriev I.V."/>
            <person name="Hibbett D.S."/>
            <person name="Martin F."/>
        </authorList>
    </citation>
    <scope>NUCLEOTIDE SEQUENCE [LARGE SCALE GENOMIC DNA]</scope>
    <source>
        <strain evidence="2 3">Koide BX008</strain>
    </source>
</reference>
<dbReference type="Proteomes" id="UP000054549">
    <property type="component" value="Unassembled WGS sequence"/>
</dbReference>
<dbReference type="OrthoDB" id="3034286at2759"/>
<evidence type="ECO:0000313" key="2">
    <source>
        <dbReference type="EMBL" id="KIL71517.1"/>
    </source>
</evidence>
<accession>A0A0C2XAV5</accession>
<evidence type="ECO:0000256" key="1">
    <source>
        <dbReference type="SAM" id="MobiDB-lite"/>
    </source>
</evidence>
<dbReference type="EMBL" id="KN818222">
    <property type="protein sequence ID" value="KIL71517.1"/>
    <property type="molecule type" value="Genomic_DNA"/>
</dbReference>
<protein>
    <submittedName>
        <fullName evidence="2">Uncharacterized protein</fullName>
    </submittedName>
</protein>
<dbReference type="HOGENOM" id="CLU_136300_0_0_1"/>
<gene>
    <name evidence="2" type="ORF">M378DRAFT_155100</name>
</gene>